<evidence type="ECO:0000313" key="1">
    <source>
        <dbReference type="EMBL" id="GAP43965.1"/>
    </source>
</evidence>
<proteinExistence type="predicted"/>
<evidence type="ECO:0000313" key="2">
    <source>
        <dbReference type="Proteomes" id="UP000053091"/>
    </source>
</evidence>
<dbReference type="Proteomes" id="UP000053091">
    <property type="component" value="Unassembled WGS sequence"/>
</dbReference>
<dbReference type="RefSeq" id="WP_137305585.1">
    <property type="nucleotide sequence ID" value="NZ_DF968182.1"/>
</dbReference>
<accession>A0A0S7BU46</accession>
<evidence type="ECO:0008006" key="3">
    <source>
        <dbReference type="Google" id="ProtNLM"/>
    </source>
</evidence>
<dbReference type="OrthoDB" id="9856244at2"/>
<dbReference type="EMBL" id="DF968182">
    <property type="protein sequence ID" value="GAP43965.1"/>
    <property type="molecule type" value="Genomic_DNA"/>
</dbReference>
<reference evidence="1" key="1">
    <citation type="journal article" date="2015" name="Genome Announc.">
        <title>Draft Genome Sequence of Bacteroidales Strain TBC1, a Novel Isolate from a Methanogenic Wastewater Treatment System.</title>
        <authorList>
            <person name="Tourlousse D.M."/>
            <person name="Matsuura N."/>
            <person name="Sun L."/>
            <person name="Toyonaga M."/>
            <person name="Kuroda K."/>
            <person name="Ohashi A."/>
            <person name="Cruz R."/>
            <person name="Yamaguchi T."/>
            <person name="Sekiguchi Y."/>
        </authorList>
    </citation>
    <scope>NUCLEOTIDE SEQUENCE [LARGE SCALE GENOMIC DNA]</scope>
    <source>
        <strain evidence="1">TBC1</strain>
    </source>
</reference>
<name>A0A0S7BU46_9BACT</name>
<sequence length="155" mass="18453">MKKIVIYLTLILIFGCRNSSNILPDTELKFVSDYHCWPYDVNIYSVKDIKIDSLFYTYPLNGYFGKNPKYKITTWSKYDEIDTTVWSGMNNILGQCDDNTELYNQILKGDDIYYSGIYQDFKVENGEKRRKYEQILFLDLAQNKLHIFKDINKIY</sequence>
<dbReference type="PROSITE" id="PS51257">
    <property type="entry name" value="PROKAR_LIPOPROTEIN"/>
    <property type="match status" value="1"/>
</dbReference>
<gene>
    <name evidence="1" type="ORF">TBC1_112124</name>
</gene>
<dbReference type="STRING" id="1678841.TBC1_112124"/>
<organism evidence="1">
    <name type="scientific">Lentimicrobium saccharophilum</name>
    <dbReference type="NCBI Taxonomy" id="1678841"/>
    <lineage>
        <taxon>Bacteria</taxon>
        <taxon>Pseudomonadati</taxon>
        <taxon>Bacteroidota</taxon>
        <taxon>Bacteroidia</taxon>
        <taxon>Bacteroidales</taxon>
        <taxon>Lentimicrobiaceae</taxon>
        <taxon>Lentimicrobium</taxon>
    </lineage>
</organism>
<keyword evidence="2" id="KW-1185">Reference proteome</keyword>
<dbReference type="AlphaFoldDB" id="A0A0S7BU46"/>
<protein>
    <recommendedName>
        <fullName evidence="3">Lipoprotein</fullName>
    </recommendedName>
</protein>